<proteinExistence type="predicted"/>
<protein>
    <submittedName>
        <fullName evidence="1">Uncharacterized protein</fullName>
    </submittedName>
</protein>
<name>A0A7W9YBU2_9HYPH</name>
<dbReference type="AlphaFoldDB" id="A0A7W9YBU2"/>
<evidence type="ECO:0000313" key="1">
    <source>
        <dbReference type="EMBL" id="MBB6165651.1"/>
    </source>
</evidence>
<comment type="caution">
    <text evidence="1">The sequence shown here is derived from an EMBL/GenBank/DDBJ whole genome shotgun (WGS) entry which is preliminary data.</text>
</comment>
<evidence type="ECO:0000313" key="2">
    <source>
        <dbReference type="Proteomes" id="UP000547879"/>
    </source>
</evidence>
<gene>
    <name evidence="1" type="ORF">HNQ72_005499</name>
</gene>
<accession>A0A7W9YBU2</accession>
<dbReference type="EMBL" id="JACHEG010000010">
    <property type="protein sequence ID" value="MBB6165651.1"/>
    <property type="molecule type" value="Genomic_DNA"/>
</dbReference>
<dbReference type="RefSeq" id="WP_183997063.1">
    <property type="nucleotide sequence ID" value="NZ_BMHW01000011.1"/>
</dbReference>
<dbReference type="Proteomes" id="UP000547879">
    <property type="component" value="Unassembled WGS sequence"/>
</dbReference>
<reference evidence="1 2" key="1">
    <citation type="submission" date="2020-08" db="EMBL/GenBank/DDBJ databases">
        <title>Genomic Encyclopedia of Type Strains, Phase IV (KMG-IV): sequencing the most valuable type-strain genomes for metagenomic binning, comparative biology and taxonomic classification.</title>
        <authorList>
            <person name="Goeker M."/>
        </authorList>
    </citation>
    <scope>NUCLEOTIDE SEQUENCE [LARGE SCALE GENOMIC DNA]</scope>
    <source>
        <strain evidence="1 2">DSM 100734</strain>
    </source>
</reference>
<organism evidence="1 2">
    <name type="scientific">Rhizobium wenxiniae</name>
    <dbReference type="NCBI Taxonomy" id="1737357"/>
    <lineage>
        <taxon>Bacteria</taxon>
        <taxon>Pseudomonadati</taxon>
        <taxon>Pseudomonadota</taxon>
        <taxon>Alphaproteobacteria</taxon>
        <taxon>Hyphomicrobiales</taxon>
        <taxon>Rhizobiaceae</taxon>
        <taxon>Rhizobium/Agrobacterium group</taxon>
        <taxon>Rhizobium</taxon>
    </lineage>
</organism>
<sequence length="228" mass="24374">MRHDAWRLYRPVLMVLSGLGTTLFDVTRAASVQEVIGADQRAYAAGTDLILLPQSSLDTTSIAKAVDLQSVTAAGVLSGSVSLATNATFIRTACAQARQTAAGIQLGHTWAVCLTVSPAAMISLLNKAGRHSGSAFPCHKFSRTRGTTAAHGSEYIFSENGTVQSMTEKMIGRGIASSARDGDGDGRTAFVSYARTEDGARWAKAGIWQNRSVQYPYGERYRSQHLTI</sequence>
<keyword evidence="2" id="KW-1185">Reference proteome</keyword>